<feature type="domain" description="2EXR" evidence="1">
    <location>
        <begin position="16"/>
        <end position="112"/>
    </location>
</feature>
<dbReference type="InterPro" id="IPR045518">
    <property type="entry name" value="2EXR"/>
</dbReference>
<reference evidence="2" key="1">
    <citation type="journal article" date="2021" name="Nat. Commun.">
        <title>Genetic determinants of endophytism in the Arabidopsis root mycobiome.</title>
        <authorList>
            <person name="Mesny F."/>
            <person name="Miyauchi S."/>
            <person name="Thiergart T."/>
            <person name="Pickel B."/>
            <person name="Atanasova L."/>
            <person name="Karlsson M."/>
            <person name="Huettel B."/>
            <person name="Barry K.W."/>
            <person name="Haridas S."/>
            <person name="Chen C."/>
            <person name="Bauer D."/>
            <person name="Andreopoulos W."/>
            <person name="Pangilinan J."/>
            <person name="LaButti K."/>
            <person name="Riley R."/>
            <person name="Lipzen A."/>
            <person name="Clum A."/>
            <person name="Drula E."/>
            <person name="Henrissat B."/>
            <person name="Kohler A."/>
            <person name="Grigoriev I.V."/>
            <person name="Martin F.M."/>
            <person name="Hacquard S."/>
        </authorList>
    </citation>
    <scope>NUCLEOTIDE SEQUENCE</scope>
    <source>
        <strain evidence="2">MPI-CAGE-AT-0021</strain>
    </source>
</reference>
<organism evidence="2 3">
    <name type="scientific">Dactylonectria estremocensis</name>
    <dbReference type="NCBI Taxonomy" id="1079267"/>
    <lineage>
        <taxon>Eukaryota</taxon>
        <taxon>Fungi</taxon>
        <taxon>Dikarya</taxon>
        <taxon>Ascomycota</taxon>
        <taxon>Pezizomycotina</taxon>
        <taxon>Sordariomycetes</taxon>
        <taxon>Hypocreomycetidae</taxon>
        <taxon>Hypocreales</taxon>
        <taxon>Nectriaceae</taxon>
        <taxon>Dactylonectria</taxon>
    </lineage>
</organism>
<evidence type="ECO:0000313" key="3">
    <source>
        <dbReference type="Proteomes" id="UP000717696"/>
    </source>
</evidence>
<accession>A0A9P9DTE8</accession>
<dbReference type="PANTHER" id="PTHR35910">
    <property type="entry name" value="2EXR DOMAIN-CONTAINING PROTEIN"/>
    <property type="match status" value="1"/>
</dbReference>
<keyword evidence="3" id="KW-1185">Reference proteome</keyword>
<evidence type="ECO:0000313" key="2">
    <source>
        <dbReference type="EMBL" id="KAH7125068.1"/>
    </source>
</evidence>
<dbReference type="PANTHER" id="PTHR35910:SF6">
    <property type="entry name" value="2EXR DOMAIN-CONTAINING PROTEIN"/>
    <property type="match status" value="1"/>
</dbReference>
<name>A0A9P9DTE8_9HYPO</name>
<comment type="caution">
    <text evidence="2">The sequence shown here is derived from an EMBL/GenBank/DDBJ whole genome shotgun (WGS) entry which is preliminary data.</text>
</comment>
<protein>
    <recommendedName>
        <fullName evidence="1">2EXR domain-containing protein</fullName>
    </recommendedName>
</protein>
<evidence type="ECO:0000259" key="1">
    <source>
        <dbReference type="Pfam" id="PF20150"/>
    </source>
</evidence>
<proteinExistence type="predicted"/>
<dbReference type="EMBL" id="JAGMUU010000024">
    <property type="protein sequence ID" value="KAH7125068.1"/>
    <property type="molecule type" value="Genomic_DNA"/>
</dbReference>
<dbReference type="OrthoDB" id="3557569at2759"/>
<dbReference type="Proteomes" id="UP000717696">
    <property type="component" value="Unassembled WGS sequence"/>
</dbReference>
<sequence length="246" mass="27845">MTANHACQEMGCLTVFPLFSKLPTELRLKIWNLSLPPRRIVPILYNTKSLSFASRLQTPHPSQSGCTSSASIPANLHVCHESRLRAMRSYQLCFGVTRNLGQIFFDARQDILYFGARDGYMASYAQFLTVMSLCNQDELDRVRYLAFNDSLFGNDEIYQCTCPSSLMVEAITQISSRMPHLETLIFVPREENPIYNKEATLLEPSTGQTWLMSQIQAAMDMVRDLNPGRKLPAWRVLMLGAVPEAP</sequence>
<dbReference type="Pfam" id="PF20150">
    <property type="entry name" value="2EXR"/>
    <property type="match status" value="1"/>
</dbReference>
<dbReference type="AlphaFoldDB" id="A0A9P9DTE8"/>
<gene>
    <name evidence="2" type="ORF">B0J13DRAFT_647296</name>
</gene>